<proteinExistence type="predicted"/>
<dbReference type="EMBL" id="JH668379">
    <property type="protein sequence ID" value="KAG6449802.1"/>
    <property type="molecule type" value="Genomic_DNA"/>
</dbReference>
<comment type="caution">
    <text evidence="1">The sequence shown here is derived from an EMBL/GenBank/DDBJ whole genome shotgun (WGS) entry which is preliminary data.</text>
</comment>
<dbReference type="Proteomes" id="UP000791440">
    <property type="component" value="Unassembled WGS sequence"/>
</dbReference>
<dbReference type="InterPro" id="IPR042856">
    <property type="entry name" value="RSP14"/>
</dbReference>
<gene>
    <name evidence="1" type="ORF">O3G_MSEX006256</name>
</gene>
<sequence>MFCSHKNSYLQLVSSVNPRVINKAVDRAMRKKHFDPHTELPPAQRLESMQPSLYAPQVDITRARVGFGRIGLKVLNRELHSPDNLVQLQALHSILDQVQISENAMFLINLQIVYRLIDLMLDRDPVIKEKVCIILTHLCNYYQGRKRIMSRPIVIDNLMRLFLRDRKEIRYAAAYTLRTLARDRCSCEMIMENEEIIENLLKMIKNDHTGIVLLHLKTLANLTEWNPTRPLKANAFQVMLTLFRDPDPRIVASAMDCMTQLCKHTVGKKLADNYDLTFVLRPFLTSPHIEVVISAVGLLAYTTLTTRSKWRAKECCVEVTRRLVDLCHTPNKPLLQLRCMQVLINLCDCPDIRYHMKMHWETRVKNIRIRTHEEWDGTSETTTYGLETGHNYRTMCIERVETIKNDVGDNPEVVNVYSYLRRLHNIKERLIKAINWKCYRD</sequence>
<dbReference type="Gene3D" id="1.25.10.10">
    <property type="entry name" value="Leucine-rich Repeat Variant"/>
    <property type="match status" value="1"/>
</dbReference>
<dbReference type="InterPro" id="IPR011989">
    <property type="entry name" value="ARM-like"/>
</dbReference>
<dbReference type="AlphaFoldDB" id="A0A921Z1X6"/>
<accession>A0A921Z1X6</accession>
<dbReference type="SUPFAM" id="SSF48371">
    <property type="entry name" value="ARM repeat"/>
    <property type="match status" value="1"/>
</dbReference>
<protein>
    <submittedName>
        <fullName evidence="1">Uncharacterized protein</fullName>
    </submittedName>
</protein>
<dbReference type="PANTHER" id="PTHR15599:SF1">
    <property type="entry name" value="RADIAL SPOKE HEAD 14 HOMOLOG"/>
    <property type="match status" value="1"/>
</dbReference>
<reference evidence="1" key="2">
    <citation type="submission" date="2020-12" db="EMBL/GenBank/DDBJ databases">
        <authorList>
            <person name="Kanost M."/>
        </authorList>
    </citation>
    <scope>NUCLEOTIDE SEQUENCE</scope>
</reference>
<dbReference type="InterPro" id="IPR016024">
    <property type="entry name" value="ARM-type_fold"/>
</dbReference>
<evidence type="ECO:0000313" key="1">
    <source>
        <dbReference type="EMBL" id="KAG6449802.1"/>
    </source>
</evidence>
<name>A0A921Z1X6_MANSE</name>
<dbReference type="PANTHER" id="PTHR15599">
    <property type="entry name" value="RTDR1"/>
    <property type="match status" value="1"/>
</dbReference>
<organism evidence="1 2">
    <name type="scientific">Manduca sexta</name>
    <name type="common">Tobacco hawkmoth</name>
    <name type="synonym">Tobacco hornworm</name>
    <dbReference type="NCBI Taxonomy" id="7130"/>
    <lineage>
        <taxon>Eukaryota</taxon>
        <taxon>Metazoa</taxon>
        <taxon>Ecdysozoa</taxon>
        <taxon>Arthropoda</taxon>
        <taxon>Hexapoda</taxon>
        <taxon>Insecta</taxon>
        <taxon>Pterygota</taxon>
        <taxon>Neoptera</taxon>
        <taxon>Endopterygota</taxon>
        <taxon>Lepidoptera</taxon>
        <taxon>Glossata</taxon>
        <taxon>Ditrysia</taxon>
        <taxon>Bombycoidea</taxon>
        <taxon>Sphingidae</taxon>
        <taxon>Sphinginae</taxon>
        <taxon>Sphingini</taxon>
        <taxon>Manduca</taxon>
    </lineage>
</organism>
<evidence type="ECO:0000313" key="2">
    <source>
        <dbReference type="Proteomes" id="UP000791440"/>
    </source>
</evidence>
<keyword evidence="2" id="KW-1185">Reference proteome</keyword>
<reference evidence="1" key="1">
    <citation type="journal article" date="2016" name="Insect Biochem. Mol. Biol.">
        <title>Multifaceted biological insights from a draft genome sequence of the tobacco hornworm moth, Manduca sexta.</title>
        <authorList>
            <person name="Kanost M.R."/>
            <person name="Arrese E.L."/>
            <person name="Cao X."/>
            <person name="Chen Y.R."/>
            <person name="Chellapilla S."/>
            <person name="Goldsmith M.R."/>
            <person name="Grosse-Wilde E."/>
            <person name="Heckel D.G."/>
            <person name="Herndon N."/>
            <person name="Jiang H."/>
            <person name="Papanicolaou A."/>
            <person name="Qu J."/>
            <person name="Soulages J.L."/>
            <person name="Vogel H."/>
            <person name="Walters J."/>
            <person name="Waterhouse R.M."/>
            <person name="Ahn S.J."/>
            <person name="Almeida F.C."/>
            <person name="An C."/>
            <person name="Aqrawi P."/>
            <person name="Bretschneider A."/>
            <person name="Bryant W.B."/>
            <person name="Bucks S."/>
            <person name="Chao H."/>
            <person name="Chevignon G."/>
            <person name="Christen J.M."/>
            <person name="Clarke D.F."/>
            <person name="Dittmer N.T."/>
            <person name="Ferguson L.C.F."/>
            <person name="Garavelou S."/>
            <person name="Gordon K.H.J."/>
            <person name="Gunaratna R.T."/>
            <person name="Han Y."/>
            <person name="Hauser F."/>
            <person name="He Y."/>
            <person name="Heidel-Fischer H."/>
            <person name="Hirsh A."/>
            <person name="Hu Y."/>
            <person name="Jiang H."/>
            <person name="Kalra D."/>
            <person name="Klinner C."/>
            <person name="Konig C."/>
            <person name="Kovar C."/>
            <person name="Kroll A.R."/>
            <person name="Kuwar S.S."/>
            <person name="Lee S.L."/>
            <person name="Lehman R."/>
            <person name="Li K."/>
            <person name="Li Z."/>
            <person name="Liang H."/>
            <person name="Lovelace S."/>
            <person name="Lu Z."/>
            <person name="Mansfield J.H."/>
            <person name="McCulloch K.J."/>
            <person name="Mathew T."/>
            <person name="Morton B."/>
            <person name="Muzny D.M."/>
            <person name="Neunemann D."/>
            <person name="Ongeri F."/>
            <person name="Pauchet Y."/>
            <person name="Pu L.L."/>
            <person name="Pyrousis I."/>
            <person name="Rao X.J."/>
            <person name="Redding A."/>
            <person name="Roesel C."/>
            <person name="Sanchez-Gracia A."/>
            <person name="Schaack S."/>
            <person name="Shukla A."/>
            <person name="Tetreau G."/>
            <person name="Wang Y."/>
            <person name="Xiong G.H."/>
            <person name="Traut W."/>
            <person name="Walsh T.K."/>
            <person name="Worley K.C."/>
            <person name="Wu D."/>
            <person name="Wu W."/>
            <person name="Wu Y.Q."/>
            <person name="Zhang X."/>
            <person name="Zou Z."/>
            <person name="Zucker H."/>
            <person name="Briscoe A.D."/>
            <person name="Burmester T."/>
            <person name="Clem R.J."/>
            <person name="Feyereisen R."/>
            <person name="Grimmelikhuijzen C.J.P."/>
            <person name="Hamodrakas S.J."/>
            <person name="Hansson B.S."/>
            <person name="Huguet E."/>
            <person name="Jermiin L.S."/>
            <person name="Lan Q."/>
            <person name="Lehman H.K."/>
            <person name="Lorenzen M."/>
            <person name="Merzendorfer H."/>
            <person name="Michalopoulos I."/>
            <person name="Morton D.B."/>
            <person name="Muthukrishnan S."/>
            <person name="Oakeshott J.G."/>
            <person name="Palmer W."/>
            <person name="Park Y."/>
            <person name="Passarelli A.L."/>
            <person name="Rozas J."/>
            <person name="Schwartz L.M."/>
            <person name="Smith W."/>
            <person name="Southgate A."/>
            <person name="Vilcinskas A."/>
            <person name="Vogt R."/>
            <person name="Wang P."/>
            <person name="Werren J."/>
            <person name="Yu X.Q."/>
            <person name="Zhou J.J."/>
            <person name="Brown S.J."/>
            <person name="Scherer S.E."/>
            <person name="Richards S."/>
            <person name="Blissard G.W."/>
        </authorList>
    </citation>
    <scope>NUCLEOTIDE SEQUENCE</scope>
</reference>